<feature type="region of interest" description="Disordered" evidence="11">
    <location>
        <begin position="1294"/>
        <end position="1323"/>
    </location>
</feature>
<feature type="compositionally biased region" description="Basic residues" evidence="11">
    <location>
        <begin position="1576"/>
        <end position="1588"/>
    </location>
</feature>
<dbReference type="GO" id="GO:0005634">
    <property type="term" value="C:nucleus"/>
    <property type="evidence" value="ECO:0007669"/>
    <property type="project" value="TreeGrafter"/>
</dbReference>
<evidence type="ECO:0000256" key="11">
    <source>
        <dbReference type="SAM" id="MobiDB-lite"/>
    </source>
</evidence>
<keyword evidence="6" id="KW-0418">Kinase</keyword>
<dbReference type="GO" id="GO:0005737">
    <property type="term" value="C:cytoplasm"/>
    <property type="evidence" value="ECO:0007669"/>
    <property type="project" value="TreeGrafter"/>
</dbReference>
<feature type="region of interest" description="Disordered" evidence="11">
    <location>
        <begin position="1568"/>
        <end position="1677"/>
    </location>
</feature>
<dbReference type="FunFam" id="1.10.510.10:FF:000340">
    <property type="entry name" value="Serine threonine protein kinase"/>
    <property type="match status" value="1"/>
</dbReference>
<dbReference type="InterPro" id="IPR000014">
    <property type="entry name" value="PAS"/>
</dbReference>
<protein>
    <recommendedName>
        <fullName evidence="1">non-specific serine/threonine protein kinase</fullName>
        <ecNumber evidence="1">2.7.11.1</ecNumber>
    </recommendedName>
</protein>
<feature type="region of interest" description="Disordered" evidence="11">
    <location>
        <begin position="1231"/>
        <end position="1256"/>
    </location>
</feature>
<comment type="catalytic activity">
    <reaction evidence="8">
        <text>L-threonyl-[protein] + ATP = O-phospho-L-threonyl-[protein] + ADP + H(+)</text>
        <dbReference type="Rhea" id="RHEA:46608"/>
        <dbReference type="Rhea" id="RHEA-COMP:11060"/>
        <dbReference type="Rhea" id="RHEA-COMP:11605"/>
        <dbReference type="ChEBI" id="CHEBI:15378"/>
        <dbReference type="ChEBI" id="CHEBI:30013"/>
        <dbReference type="ChEBI" id="CHEBI:30616"/>
        <dbReference type="ChEBI" id="CHEBI:61977"/>
        <dbReference type="ChEBI" id="CHEBI:456216"/>
        <dbReference type="EC" id="2.7.11.1"/>
    </reaction>
</comment>
<feature type="region of interest" description="Disordered" evidence="11">
    <location>
        <begin position="618"/>
        <end position="644"/>
    </location>
</feature>
<dbReference type="PROSITE" id="PS00108">
    <property type="entry name" value="PROTEIN_KINASE_ST"/>
    <property type="match status" value="1"/>
</dbReference>
<dbReference type="InterPro" id="IPR001789">
    <property type="entry name" value="Sig_transdc_resp-reg_receiver"/>
</dbReference>
<evidence type="ECO:0000256" key="5">
    <source>
        <dbReference type="ARBA" id="ARBA00022741"/>
    </source>
</evidence>
<feature type="domain" description="Protein kinase" evidence="12">
    <location>
        <begin position="1075"/>
        <end position="1455"/>
    </location>
</feature>
<feature type="compositionally biased region" description="Basic and acidic residues" evidence="11">
    <location>
        <begin position="97"/>
        <end position="113"/>
    </location>
</feature>
<evidence type="ECO:0000256" key="6">
    <source>
        <dbReference type="ARBA" id="ARBA00022777"/>
    </source>
</evidence>
<evidence type="ECO:0000256" key="10">
    <source>
        <dbReference type="PROSITE-ProRule" id="PRU00169"/>
    </source>
</evidence>
<accession>A0A4S4LUM9</accession>
<dbReference type="Gene3D" id="1.10.510.10">
    <property type="entry name" value="Transferase(Phosphotransferase) domain 1"/>
    <property type="match status" value="2"/>
</dbReference>
<evidence type="ECO:0000259" key="13">
    <source>
        <dbReference type="PROSITE" id="PS50110"/>
    </source>
</evidence>
<evidence type="ECO:0000256" key="2">
    <source>
        <dbReference type="ARBA" id="ARBA00022527"/>
    </source>
</evidence>
<feature type="compositionally biased region" description="Acidic residues" evidence="11">
    <location>
        <begin position="863"/>
        <end position="882"/>
    </location>
</feature>
<feature type="compositionally biased region" description="Basic and acidic residues" evidence="11">
    <location>
        <begin position="1638"/>
        <end position="1657"/>
    </location>
</feature>
<reference evidence="16 17" key="1">
    <citation type="submission" date="2019-02" db="EMBL/GenBank/DDBJ databases">
        <title>Genome sequencing of the rare red list fungi Bondarzewia mesenterica.</title>
        <authorList>
            <person name="Buettner E."/>
            <person name="Kellner H."/>
        </authorList>
    </citation>
    <scope>NUCLEOTIDE SEQUENCE [LARGE SCALE GENOMIC DNA]</scope>
    <source>
        <strain evidence="16 17">DSM 108281</strain>
    </source>
</reference>
<dbReference type="Gene3D" id="3.30.200.20">
    <property type="entry name" value="Phosphorylase Kinase, domain 1"/>
    <property type="match status" value="2"/>
</dbReference>
<comment type="caution">
    <text evidence="16">The sequence shown here is derived from an EMBL/GenBank/DDBJ whole genome shotgun (WGS) entry which is preliminary data.</text>
</comment>
<dbReference type="PROSITE" id="PS51285">
    <property type="entry name" value="AGC_KINASE_CTER"/>
    <property type="match status" value="1"/>
</dbReference>
<comment type="catalytic activity">
    <reaction evidence="9">
        <text>L-seryl-[protein] + ATP = O-phospho-L-seryl-[protein] + ADP + H(+)</text>
        <dbReference type="Rhea" id="RHEA:17989"/>
        <dbReference type="Rhea" id="RHEA-COMP:9863"/>
        <dbReference type="Rhea" id="RHEA-COMP:11604"/>
        <dbReference type="ChEBI" id="CHEBI:15378"/>
        <dbReference type="ChEBI" id="CHEBI:29999"/>
        <dbReference type="ChEBI" id="CHEBI:30616"/>
        <dbReference type="ChEBI" id="CHEBI:83421"/>
        <dbReference type="ChEBI" id="CHEBI:456216"/>
        <dbReference type="EC" id="2.7.11.1"/>
    </reaction>
</comment>
<dbReference type="Gene3D" id="3.40.50.2300">
    <property type="match status" value="1"/>
</dbReference>
<feature type="domain" description="Response regulatory" evidence="13">
    <location>
        <begin position="1721"/>
        <end position="1837"/>
    </location>
</feature>
<feature type="region of interest" description="Disordered" evidence="11">
    <location>
        <begin position="415"/>
        <end position="469"/>
    </location>
</feature>
<keyword evidence="4" id="KW-0808">Transferase</keyword>
<feature type="compositionally biased region" description="Polar residues" evidence="11">
    <location>
        <begin position="458"/>
        <end position="468"/>
    </location>
</feature>
<dbReference type="SUPFAM" id="SSF52172">
    <property type="entry name" value="CheY-like"/>
    <property type="match status" value="1"/>
</dbReference>
<feature type="compositionally biased region" description="Low complexity" evidence="11">
    <location>
        <begin position="1294"/>
        <end position="1308"/>
    </location>
</feature>
<evidence type="ECO:0000256" key="3">
    <source>
        <dbReference type="ARBA" id="ARBA00022553"/>
    </source>
</evidence>
<evidence type="ECO:0000256" key="8">
    <source>
        <dbReference type="ARBA" id="ARBA00047899"/>
    </source>
</evidence>
<dbReference type="OrthoDB" id="162894at2759"/>
<feature type="compositionally biased region" description="Polar residues" evidence="11">
    <location>
        <begin position="278"/>
        <end position="292"/>
    </location>
</feature>
<feature type="region of interest" description="Disordered" evidence="11">
    <location>
        <begin position="1"/>
        <end position="47"/>
    </location>
</feature>
<feature type="region of interest" description="Disordered" evidence="11">
    <location>
        <begin position="1013"/>
        <end position="1032"/>
    </location>
</feature>
<feature type="compositionally biased region" description="Polar residues" evidence="11">
    <location>
        <begin position="1658"/>
        <end position="1668"/>
    </location>
</feature>
<dbReference type="FunFam" id="1.10.510.10:FF:000580">
    <property type="entry name" value="AGC protein kinase"/>
    <property type="match status" value="1"/>
</dbReference>
<dbReference type="Proteomes" id="UP000310158">
    <property type="component" value="Unassembled WGS sequence"/>
</dbReference>
<dbReference type="CDD" id="cd17546">
    <property type="entry name" value="REC_hyHK_CKI1_RcsC-like"/>
    <property type="match status" value="1"/>
</dbReference>
<feature type="compositionally biased region" description="Polar residues" evidence="11">
    <location>
        <begin position="627"/>
        <end position="638"/>
    </location>
</feature>
<feature type="region of interest" description="Disordered" evidence="11">
    <location>
        <begin position="97"/>
        <end position="292"/>
    </location>
</feature>
<dbReference type="FunFam" id="3.30.200.20:FF:001008">
    <property type="entry name" value="Serine/threonine-protein kinase cek1"/>
    <property type="match status" value="1"/>
</dbReference>
<dbReference type="GO" id="GO:1901992">
    <property type="term" value="P:positive regulation of mitotic cell cycle phase transition"/>
    <property type="evidence" value="ECO:0007669"/>
    <property type="project" value="UniProtKB-ARBA"/>
</dbReference>
<dbReference type="InterPro" id="IPR011009">
    <property type="entry name" value="Kinase-like_dom_sf"/>
</dbReference>
<sequence length="1857" mass="204046">MSDSGTQRRQPPSPLVFTPETVLPPIVAQSNSSTSNHGSGSNTVSMPFVRRHVTRRLKAAKLECDKELQRVTNSITAFFEERLREGEQEHQLEREQLALGREQRERERERDRGGQSPDPEALREAFVLQQGDLRSAVQSDDTSSDGGYEAEFEGHSRQRASLEETSPRPPTLTHWSSSPGLLSASTSSSSPAPLRRQPTISRDKAPGVSTGNSSPVVGPAQGPDASPRKQNIAAPTTWGAGGIASRRLSRSIHIPIRSSRSGQSSRSTSRSRSPLPPTNHSSFSESLSNVASASTNRRSSRILIDDPVDPIMTTLYELIAVATDVTEMTVAQLTAQPKICESIVQRVQNIGKAWDDHPDWHGRNWYVQVLLAVASLSRVVEWWEAEKQFWNFDDNDDEQDEALLFVMKPAEEQVPAPAPRLSVEEENKMRLSRSISQGKKSRDDAPMAPPPPPPSPETARTSSKTLDTAESARVLATERLRLQAETAQNRNIVLELSLDGDHLMWVNYAWNVVVGTDAEELQGTRISRLLNPQDINVFRDATRRLQEDDSHTVEVKFRLKIEPEDDRDASMGTLYQMMEGKGMLMIDREDGQLSHTMWVIKPIGPPEFLQASPTIFVEGSEGPDEQPYTNAGQQNFNEQTEEPPTPLPFARPINMTPILCRICENNIPQWYFEKHNETCSETHRLEAEIGECNESIAELRNTIRDLTTALDRSSPVTIPEYRGMPIFSSTSPGSSSPLQLFRISKMQRFGVKKMQRRILEQLEDILQVALEISIPSLKDEEAKEPIERQRLLSPSSERKISQIRNWSKPSTQDNALGQLVQDAERVMRQKIDTVVRLQNTIRYSEKVRQEWEDQVGLALAQIEDSDELEGEEGELQGEEGEAGDDHSSTTSEYAFNGRGRSSDPTPMASASPIPTPTVADSSGIVTSAPMPVAIPPPLAYQWQGLGSFQTRSSTPSSVSSPLALAAPIVASPLPDDNLLPPPMDWNELSNRTVRPRSSVQNLDPKLMVTPPLSPLVSPLDAPTTRRSHRRHSTAYPVLSPSVTTAASGFSSGPLSPRLPSVTPLSRTTPTSIKDFEIIKPISKGAFGSVFLARKKATGDYFAIKVLKKADMIAKNQITNVKAERMILMKQAESPFVAKLCFTFQSKENLYLVMEYLNGGDCAALIKSLGALPEEWTKQYIAEVVLGLEYLHQRGIVHRDLKPDNLLIDQHGHLKLTDFGLSRIGLLGRQTREGQPLSSERGLLSRTRYSPHSRPPSIDSAYLSSPLIPADLIGTGSYFNQAPAPVYRQGSASYLSSTDDASESSGSDSFNPFFSRRNGSQMNDSPLQSFATELTTDLRSHSIPGSGTPPGEQKFVGTPDYLAPETILGLRGNDAAVDWWALGVITYEFLYGVPPFHDETPEKVFENILSGQIDWMEEYVDYSLEARDFMQRLLTLDPTHRLGANGADEVKNHPFFAGIEWDKVTTTEAAFIPQVTDPESTDYFDPRGAIIQLFDEEHAPAVGAFEHAHPGLDILHSDAVPVPKGREAAAPADDDFGAFSFKNLPVLKQANDDMIRKLRTDQMVPLTHTLSEPTVMHARKQSISHRNKKPPSSVVTSFDGKPFTNPPSPATSTSSIASSPSRGSIPPSTPGSTTSHIRKPSEAVERFKLSHMDADGSRRNSMPSRLRTASVSSSMGEGSISDVAWPTSVGQASAQFEVNTPPSSVASIDLKRGPDPNDRAVTCLLAEDNPITAKIIETLLIRLGCRCVVVADGSEAISVAMGDIKFDCILMDLHMPVVDGESAARYIKSTNNKNTSTPIIAVSAYSGTDNNEASNLFAASLSKPLQKASLLAAMRQLGFKTSTAPDSAHGTTKSLTVR</sequence>
<dbReference type="InterPro" id="IPR000961">
    <property type="entry name" value="AGC-kinase_C"/>
</dbReference>
<keyword evidence="3 10" id="KW-0597">Phosphoprotein</keyword>
<evidence type="ECO:0000259" key="15">
    <source>
        <dbReference type="PROSITE" id="PS51285"/>
    </source>
</evidence>
<feature type="compositionally biased region" description="Polar residues" evidence="11">
    <location>
        <begin position="1"/>
        <end position="10"/>
    </location>
</feature>
<dbReference type="InterPro" id="IPR008271">
    <property type="entry name" value="Ser/Thr_kinase_AS"/>
</dbReference>
<dbReference type="PROSITE" id="PS50110">
    <property type="entry name" value="RESPONSE_REGULATORY"/>
    <property type="match status" value="1"/>
</dbReference>
<feature type="domain" description="AGC-kinase C-terminal" evidence="15">
    <location>
        <begin position="1456"/>
        <end position="1550"/>
    </location>
</feature>
<dbReference type="EC" id="2.7.11.1" evidence="1"/>
<dbReference type="Pfam" id="PF00072">
    <property type="entry name" value="Response_reg"/>
    <property type="match status" value="1"/>
</dbReference>
<feature type="compositionally biased region" description="Low complexity" evidence="11">
    <location>
        <begin position="251"/>
        <end position="273"/>
    </location>
</feature>
<feature type="compositionally biased region" description="Low complexity" evidence="11">
    <location>
        <begin position="176"/>
        <end position="194"/>
    </location>
</feature>
<organism evidence="16 17">
    <name type="scientific">Bondarzewia mesenterica</name>
    <dbReference type="NCBI Taxonomy" id="1095465"/>
    <lineage>
        <taxon>Eukaryota</taxon>
        <taxon>Fungi</taxon>
        <taxon>Dikarya</taxon>
        <taxon>Basidiomycota</taxon>
        <taxon>Agaricomycotina</taxon>
        <taxon>Agaricomycetes</taxon>
        <taxon>Russulales</taxon>
        <taxon>Bondarzewiaceae</taxon>
        <taxon>Bondarzewia</taxon>
    </lineage>
</organism>
<feature type="modified residue" description="4-aspartylphosphate" evidence="10">
    <location>
        <position position="1771"/>
    </location>
</feature>
<gene>
    <name evidence="16" type="ORF">EW146_g5084</name>
</gene>
<evidence type="ECO:0000256" key="4">
    <source>
        <dbReference type="ARBA" id="ARBA00022679"/>
    </source>
</evidence>
<keyword evidence="5" id="KW-0547">Nucleotide-binding</keyword>
<evidence type="ECO:0000313" key="16">
    <source>
        <dbReference type="EMBL" id="THH15381.1"/>
    </source>
</evidence>
<dbReference type="SMART" id="SM00448">
    <property type="entry name" value="REC"/>
    <property type="match status" value="1"/>
</dbReference>
<dbReference type="Gene3D" id="3.30.450.20">
    <property type="entry name" value="PAS domain"/>
    <property type="match status" value="1"/>
</dbReference>
<dbReference type="GO" id="GO:0000160">
    <property type="term" value="P:phosphorelay signal transduction system"/>
    <property type="evidence" value="ECO:0007669"/>
    <property type="project" value="InterPro"/>
</dbReference>
<evidence type="ECO:0000256" key="1">
    <source>
        <dbReference type="ARBA" id="ARBA00012513"/>
    </source>
</evidence>
<evidence type="ECO:0000256" key="7">
    <source>
        <dbReference type="ARBA" id="ARBA00022840"/>
    </source>
</evidence>
<feature type="compositionally biased region" description="Pro residues" evidence="11">
    <location>
        <begin position="447"/>
        <end position="456"/>
    </location>
</feature>
<keyword evidence="2" id="KW-0723">Serine/threonine-protein kinase</keyword>
<dbReference type="PANTHER" id="PTHR24356:SF1">
    <property type="entry name" value="SERINE_THREONINE-PROTEIN KINASE GREATWALL"/>
    <property type="match status" value="1"/>
</dbReference>
<feature type="compositionally biased region" description="Basic and acidic residues" evidence="11">
    <location>
        <begin position="152"/>
        <end position="166"/>
    </location>
</feature>
<dbReference type="PANTHER" id="PTHR24356">
    <property type="entry name" value="SERINE/THREONINE-PROTEIN KINASE"/>
    <property type="match status" value="1"/>
</dbReference>
<feature type="compositionally biased region" description="Polar residues" evidence="11">
    <location>
        <begin position="136"/>
        <end position="145"/>
    </location>
</feature>
<dbReference type="PROSITE" id="PS50112">
    <property type="entry name" value="PAS"/>
    <property type="match status" value="1"/>
</dbReference>
<name>A0A4S4LUM9_9AGAM</name>
<dbReference type="SMART" id="SM00220">
    <property type="entry name" value="S_TKc"/>
    <property type="match status" value="1"/>
</dbReference>
<dbReference type="CDD" id="cd05579">
    <property type="entry name" value="STKc_MAST_like"/>
    <property type="match status" value="1"/>
</dbReference>
<keyword evidence="17" id="KW-1185">Reference proteome</keyword>
<dbReference type="InterPro" id="IPR050236">
    <property type="entry name" value="Ser_Thr_kinase_AGC"/>
</dbReference>
<dbReference type="SUPFAM" id="SSF56112">
    <property type="entry name" value="Protein kinase-like (PK-like)"/>
    <property type="match status" value="1"/>
</dbReference>
<dbReference type="PROSITE" id="PS50011">
    <property type="entry name" value="PROTEIN_KINASE_DOM"/>
    <property type="match status" value="1"/>
</dbReference>
<dbReference type="InterPro" id="IPR011006">
    <property type="entry name" value="CheY-like_superfamily"/>
</dbReference>
<evidence type="ECO:0000259" key="14">
    <source>
        <dbReference type="PROSITE" id="PS50112"/>
    </source>
</evidence>
<proteinExistence type="predicted"/>
<dbReference type="InterPro" id="IPR000719">
    <property type="entry name" value="Prot_kinase_dom"/>
</dbReference>
<feature type="domain" description="PAS" evidence="14">
    <location>
        <begin position="476"/>
        <end position="549"/>
    </location>
</feature>
<keyword evidence="7" id="KW-0067">ATP-binding</keyword>
<dbReference type="GO" id="GO:0004674">
    <property type="term" value="F:protein serine/threonine kinase activity"/>
    <property type="evidence" value="ECO:0007669"/>
    <property type="project" value="UniProtKB-KW"/>
</dbReference>
<evidence type="ECO:0000256" key="9">
    <source>
        <dbReference type="ARBA" id="ARBA00048679"/>
    </source>
</evidence>
<feature type="compositionally biased region" description="Low complexity" evidence="11">
    <location>
        <begin position="30"/>
        <end position="45"/>
    </location>
</feature>
<feature type="region of interest" description="Disordered" evidence="11">
    <location>
        <begin position="862"/>
        <end position="921"/>
    </location>
</feature>
<dbReference type="GO" id="GO:0005524">
    <property type="term" value="F:ATP binding"/>
    <property type="evidence" value="ECO:0007669"/>
    <property type="project" value="UniProtKB-KW"/>
</dbReference>
<evidence type="ECO:0000313" key="17">
    <source>
        <dbReference type="Proteomes" id="UP000310158"/>
    </source>
</evidence>
<dbReference type="EMBL" id="SGPL01000213">
    <property type="protein sequence ID" value="THH15381.1"/>
    <property type="molecule type" value="Genomic_DNA"/>
</dbReference>
<evidence type="ECO:0000259" key="12">
    <source>
        <dbReference type="PROSITE" id="PS50011"/>
    </source>
</evidence>
<feature type="compositionally biased region" description="Low complexity" evidence="11">
    <location>
        <begin position="1609"/>
        <end position="1634"/>
    </location>
</feature>
<dbReference type="Pfam" id="PF00069">
    <property type="entry name" value="Pkinase"/>
    <property type="match status" value="2"/>
</dbReference>